<dbReference type="SMR" id="A0AB34Q095"/>
<name>A0AB34Q095_CANAX</name>
<accession>A0AB34Q095</accession>
<evidence type="ECO:0000313" key="3">
    <source>
        <dbReference type="Proteomes" id="UP000030161"/>
    </source>
</evidence>
<dbReference type="Proteomes" id="UP000030161">
    <property type="component" value="Unassembled WGS sequence"/>
</dbReference>
<sequence>MIKYIISNNINNILIRLLPQLSELTYINSTSPEVLLKIEGLDHSLINYEFSNNLQQMVGVINRDTIVIENLSKYNLDEFSLVQLFKKLGDIKQCYIVDNRKIGFIELLCDEVVTV</sequence>
<protein>
    <recommendedName>
        <fullName evidence="1">RRM domain-containing protein</fullName>
    </recommendedName>
</protein>
<dbReference type="InterPro" id="IPR000504">
    <property type="entry name" value="RRM_dom"/>
</dbReference>
<evidence type="ECO:0000259" key="1">
    <source>
        <dbReference type="Pfam" id="PF00076"/>
    </source>
</evidence>
<gene>
    <name evidence="2" type="ORF">MG3_00018</name>
</gene>
<dbReference type="Gene3D" id="3.30.70.330">
    <property type="match status" value="1"/>
</dbReference>
<dbReference type="InterPro" id="IPR035979">
    <property type="entry name" value="RBD_domain_sf"/>
</dbReference>
<proteinExistence type="predicted"/>
<comment type="caution">
    <text evidence="2">The sequence shown here is derived from an EMBL/GenBank/DDBJ whole genome shotgun (WGS) entry which is preliminary data.</text>
</comment>
<feature type="domain" description="RRM" evidence="1">
    <location>
        <begin position="66"/>
        <end position="106"/>
    </location>
</feature>
<dbReference type="GO" id="GO:0003723">
    <property type="term" value="F:RNA binding"/>
    <property type="evidence" value="ECO:0007669"/>
    <property type="project" value="InterPro"/>
</dbReference>
<dbReference type="EMBL" id="AJIX01000002">
    <property type="protein sequence ID" value="KGR21800.1"/>
    <property type="molecule type" value="Genomic_DNA"/>
</dbReference>
<evidence type="ECO:0000313" key="2">
    <source>
        <dbReference type="EMBL" id="KGR21800.1"/>
    </source>
</evidence>
<dbReference type="SUPFAM" id="SSF54928">
    <property type="entry name" value="RNA-binding domain, RBD"/>
    <property type="match status" value="1"/>
</dbReference>
<dbReference type="Pfam" id="PF00076">
    <property type="entry name" value="RRM_1"/>
    <property type="match status" value="1"/>
</dbReference>
<dbReference type="InterPro" id="IPR012677">
    <property type="entry name" value="Nucleotide-bd_a/b_plait_sf"/>
</dbReference>
<dbReference type="AlphaFoldDB" id="A0AB34Q095"/>
<reference evidence="2 3" key="1">
    <citation type="submission" date="2013-12" db="EMBL/GenBank/DDBJ databases">
        <title>The Genome Sequence of Candida albicans P78048.</title>
        <authorList>
            <consortium name="The Broad Institute Genome Sequencing Platform"/>
            <consortium name="The Broad Institute Genome Sequencing Center for Infectious Disease"/>
            <person name="Cuomo C."/>
            <person name="Bennett R."/>
            <person name="Hirakawa M."/>
            <person name="Noverr M."/>
            <person name="Mitchell A."/>
            <person name="Young S.K."/>
            <person name="Zeng Q."/>
            <person name="Gargeya S."/>
            <person name="Fitzgerald M."/>
            <person name="Abouelleil A."/>
            <person name="Alvarado L."/>
            <person name="Berlin A.M."/>
            <person name="Chapman S.B."/>
            <person name="Dewar J."/>
            <person name="Goldberg J."/>
            <person name="Griggs A."/>
            <person name="Gujja S."/>
            <person name="Hansen M."/>
            <person name="Howarth C."/>
            <person name="Imamovic A."/>
            <person name="Larimer J."/>
            <person name="McCowan C."/>
            <person name="Murphy C."/>
            <person name="Pearson M."/>
            <person name="Priest M."/>
            <person name="Roberts A."/>
            <person name="Saif S."/>
            <person name="Shea T."/>
            <person name="Sykes S."/>
            <person name="Wortman J."/>
            <person name="Nusbaum C."/>
            <person name="Birren B."/>
        </authorList>
    </citation>
    <scope>NUCLEOTIDE SEQUENCE [LARGE SCALE GENOMIC DNA]</scope>
    <source>
        <strain evidence="2 3">P78048</strain>
    </source>
</reference>
<organism evidence="2 3">
    <name type="scientific">Candida albicans P78048</name>
    <dbReference type="NCBI Taxonomy" id="1094989"/>
    <lineage>
        <taxon>Eukaryota</taxon>
        <taxon>Fungi</taxon>
        <taxon>Dikarya</taxon>
        <taxon>Ascomycota</taxon>
        <taxon>Saccharomycotina</taxon>
        <taxon>Pichiomycetes</taxon>
        <taxon>Debaryomycetaceae</taxon>
        <taxon>Candida/Lodderomyces clade</taxon>
        <taxon>Candida</taxon>
    </lineage>
</organism>